<reference evidence="2" key="1">
    <citation type="journal article" date="2019" name="IScience">
        <title>Narwhal Genome Reveals Long-Term Low Genetic Diversity despite Current Large Abundance Size.</title>
        <authorList>
            <person name="Westbury M.V."/>
            <person name="Petersen B."/>
            <person name="Garde E."/>
            <person name="Heide-Jorgensen M.P."/>
            <person name="Lorenzen E.D."/>
        </authorList>
    </citation>
    <scope>NUCLEOTIDE SEQUENCE [LARGE SCALE GENOMIC DNA]</scope>
</reference>
<dbReference type="AlphaFoldDB" id="A0A4U1EUY2"/>
<evidence type="ECO:0000313" key="2">
    <source>
        <dbReference type="Proteomes" id="UP000308365"/>
    </source>
</evidence>
<gene>
    <name evidence="1" type="ORF">EI555_008903</name>
</gene>
<protein>
    <submittedName>
        <fullName evidence="1">Uncharacterized protein</fullName>
    </submittedName>
</protein>
<accession>A0A4U1EUY2</accession>
<proteinExistence type="predicted"/>
<sequence>MKMIFTTGRGAQEGTTSISGLKWMPDV</sequence>
<dbReference type="Proteomes" id="UP000308365">
    <property type="component" value="Unassembled WGS sequence"/>
</dbReference>
<comment type="caution">
    <text evidence="1">The sequence shown here is derived from an EMBL/GenBank/DDBJ whole genome shotgun (WGS) entry which is preliminary data.</text>
</comment>
<name>A0A4U1EUY2_MONMO</name>
<evidence type="ECO:0000313" key="1">
    <source>
        <dbReference type="EMBL" id="TKC40452.1"/>
    </source>
</evidence>
<organism evidence="1 2">
    <name type="scientific">Monodon monoceros</name>
    <name type="common">Narwhal</name>
    <name type="synonym">Ceratodon monodon</name>
    <dbReference type="NCBI Taxonomy" id="40151"/>
    <lineage>
        <taxon>Eukaryota</taxon>
        <taxon>Metazoa</taxon>
        <taxon>Chordata</taxon>
        <taxon>Craniata</taxon>
        <taxon>Vertebrata</taxon>
        <taxon>Euteleostomi</taxon>
        <taxon>Mammalia</taxon>
        <taxon>Eutheria</taxon>
        <taxon>Laurasiatheria</taxon>
        <taxon>Artiodactyla</taxon>
        <taxon>Whippomorpha</taxon>
        <taxon>Cetacea</taxon>
        <taxon>Odontoceti</taxon>
        <taxon>Monodontidae</taxon>
        <taxon>Monodon</taxon>
    </lineage>
</organism>
<dbReference type="EMBL" id="RWIC01000750">
    <property type="protein sequence ID" value="TKC40452.1"/>
    <property type="molecule type" value="Genomic_DNA"/>
</dbReference>